<accession>A0A078A7H6</accession>
<organism evidence="2 3">
    <name type="scientific">Stylonychia lemnae</name>
    <name type="common">Ciliate</name>
    <dbReference type="NCBI Taxonomy" id="5949"/>
    <lineage>
        <taxon>Eukaryota</taxon>
        <taxon>Sar</taxon>
        <taxon>Alveolata</taxon>
        <taxon>Ciliophora</taxon>
        <taxon>Intramacronucleata</taxon>
        <taxon>Spirotrichea</taxon>
        <taxon>Stichotrichia</taxon>
        <taxon>Sporadotrichida</taxon>
        <taxon>Oxytrichidae</taxon>
        <taxon>Stylonychinae</taxon>
        <taxon>Stylonychia</taxon>
    </lineage>
</organism>
<feature type="transmembrane region" description="Helical" evidence="1">
    <location>
        <begin position="21"/>
        <end position="43"/>
    </location>
</feature>
<dbReference type="AlphaFoldDB" id="A0A078A7H6"/>
<feature type="transmembrane region" description="Helical" evidence="1">
    <location>
        <begin position="58"/>
        <end position="75"/>
    </location>
</feature>
<gene>
    <name evidence="2" type="primary">Contig3061.g3272</name>
    <name evidence="2" type="ORF">STYLEM_7173</name>
</gene>
<keyword evidence="1" id="KW-0472">Membrane</keyword>
<keyword evidence="1" id="KW-0812">Transmembrane</keyword>
<sequence>MPQKSWEDAQLESKPKKCLRFITDLLKVGFGFGCFVKALVLAFEENKEIPALWETKMYYTFISLFLLLNGLDSLVDTFTDLLTFEKYPICVLVTNTVILLFYVPFVAIGFLMAKSRVQTSWADRQSAYVSYEIYLWKNNISKPNETNYEDLYARASLEASDFATSIRSDYLVFSILATLPLIQNFYQLAFICCDYRIKKICDGCLFMLGAGIATVCIIFTYQSVGDFFSLSPIYDEDGEVEDYDIIINGFNATVIPSAQLFAEGRYSKFAQQDYSLGIENMYTLIFTFNLIFEGLCKVLYESRCCTERCALLFNIFQVLFYLFISAFILYLLIEIGQNAELTFSNPTIMFYLSMVFDAVVHIIVTLIVTCACYVAYCKR</sequence>
<feature type="transmembrane region" description="Helical" evidence="1">
    <location>
        <begin position="87"/>
        <end position="113"/>
    </location>
</feature>
<protein>
    <submittedName>
        <fullName evidence="2">Uncharacterized protein</fullName>
    </submittedName>
</protein>
<evidence type="ECO:0000313" key="3">
    <source>
        <dbReference type="Proteomes" id="UP000039865"/>
    </source>
</evidence>
<dbReference type="InParanoid" id="A0A078A7H6"/>
<evidence type="ECO:0000256" key="1">
    <source>
        <dbReference type="SAM" id="Phobius"/>
    </source>
</evidence>
<reference evidence="2 3" key="1">
    <citation type="submission" date="2014-06" db="EMBL/GenBank/DDBJ databases">
        <authorList>
            <person name="Swart Estienne"/>
        </authorList>
    </citation>
    <scope>NUCLEOTIDE SEQUENCE [LARGE SCALE GENOMIC DNA]</scope>
    <source>
        <strain evidence="2 3">130c</strain>
    </source>
</reference>
<evidence type="ECO:0000313" key="2">
    <source>
        <dbReference type="EMBL" id="CDW78199.1"/>
    </source>
</evidence>
<feature type="transmembrane region" description="Helical" evidence="1">
    <location>
        <begin position="170"/>
        <end position="192"/>
    </location>
</feature>
<name>A0A078A7H6_STYLE</name>
<feature type="transmembrane region" description="Helical" evidence="1">
    <location>
        <begin position="281"/>
        <end position="300"/>
    </location>
</feature>
<dbReference type="EMBL" id="CCKQ01006858">
    <property type="protein sequence ID" value="CDW78199.1"/>
    <property type="molecule type" value="Genomic_DNA"/>
</dbReference>
<keyword evidence="1" id="KW-1133">Transmembrane helix</keyword>
<proteinExistence type="predicted"/>
<feature type="transmembrane region" description="Helical" evidence="1">
    <location>
        <begin position="204"/>
        <end position="224"/>
    </location>
</feature>
<feature type="transmembrane region" description="Helical" evidence="1">
    <location>
        <begin position="348"/>
        <end position="376"/>
    </location>
</feature>
<feature type="transmembrane region" description="Helical" evidence="1">
    <location>
        <begin position="312"/>
        <end position="333"/>
    </location>
</feature>
<keyword evidence="3" id="KW-1185">Reference proteome</keyword>
<dbReference type="Proteomes" id="UP000039865">
    <property type="component" value="Unassembled WGS sequence"/>
</dbReference>